<dbReference type="PROSITE" id="PS51755">
    <property type="entry name" value="OMPR_PHOB"/>
    <property type="match status" value="1"/>
</dbReference>
<evidence type="ECO:0000313" key="6">
    <source>
        <dbReference type="EMBL" id="SDK48435.1"/>
    </source>
</evidence>
<evidence type="ECO:0000256" key="2">
    <source>
        <dbReference type="PROSITE-ProRule" id="PRU00169"/>
    </source>
</evidence>
<dbReference type="InterPro" id="IPR039420">
    <property type="entry name" value="WalR-like"/>
</dbReference>
<dbReference type="EMBL" id="FNFV01000003">
    <property type="protein sequence ID" value="SDK48435.1"/>
    <property type="molecule type" value="Genomic_DNA"/>
</dbReference>
<keyword evidence="2" id="KW-0597">Phosphoprotein</keyword>
<proteinExistence type="predicted"/>
<dbReference type="OrthoDB" id="9802426at2"/>
<evidence type="ECO:0000259" key="4">
    <source>
        <dbReference type="PROSITE" id="PS50110"/>
    </source>
</evidence>
<dbReference type="InterPro" id="IPR001867">
    <property type="entry name" value="OmpR/PhoB-type_DNA-bd"/>
</dbReference>
<feature type="domain" description="Response regulatory" evidence="4">
    <location>
        <begin position="2"/>
        <end position="116"/>
    </location>
</feature>
<dbReference type="InterPro" id="IPR001789">
    <property type="entry name" value="Sig_transdc_resp-reg_receiver"/>
</dbReference>
<dbReference type="CDD" id="cd00383">
    <property type="entry name" value="trans_reg_C"/>
    <property type="match status" value="1"/>
</dbReference>
<accession>A0A1G9CAM0</accession>
<dbReference type="Gene3D" id="6.10.250.690">
    <property type="match status" value="1"/>
</dbReference>
<dbReference type="Pfam" id="PF00486">
    <property type="entry name" value="Trans_reg_C"/>
    <property type="match status" value="1"/>
</dbReference>
<dbReference type="Gene3D" id="3.40.50.2300">
    <property type="match status" value="1"/>
</dbReference>
<feature type="domain" description="OmpR/PhoB-type" evidence="5">
    <location>
        <begin position="124"/>
        <end position="220"/>
    </location>
</feature>
<dbReference type="PANTHER" id="PTHR48111">
    <property type="entry name" value="REGULATOR OF RPOS"/>
    <property type="match status" value="1"/>
</dbReference>
<dbReference type="Gene3D" id="1.10.10.10">
    <property type="entry name" value="Winged helix-like DNA-binding domain superfamily/Winged helix DNA-binding domain"/>
    <property type="match status" value="1"/>
</dbReference>
<dbReference type="GO" id="GO:0005829">
    <property type="term" value="C:cytosol"/>
    <property type="evidence" value="ECO:0007669"/>
    <property type="project" value="TreeGrafter"/>
</dbReference>
<dbReference type="InterPro" id="IPR011006">
    <property type="entry name" value="CheY-like_superfamily"/>
</dbReference>
<dbReference type="InterPro" id="IPR036388">
    <property type="entry name" value="WH-like_DNA-bd_sf"/>
</dbReference>
<reference evidence="7" key="1">
    <citation type="submission" date="2016-10" db="EMBL/GenBank/DDBJ databases">
        <authorList>
            <person name="Varghese N."/>
            <person name="Submissions S."/>
        </authorList>
    </citation>
    <scope>NUCLEOTIDE SEQUENCE [LARGE SCALE GENOMIC DNA]</scope>
    <source>
        <strain evidence="7">CGMCC 1.10789</strain>
    </source>
</reference>
<gene>
    <name evidence="6" type="ORF">SAMN05216257_10330</name>
</gene>
<dbReference type="PROSITE" id="PS50110">
    <property type="entry name" value="RESPONSE_REGULATORY"/>
    <property type="match status" value="1"/>
</dbReference>
<name>A0A1G9CAM0_9RHOB</name>
<evidence type="ECO:0000256" key="1">
    <source>
        <dbReference type="ARBA" id="ARBA00023125"/>
    </source>
</evidence>
<dbReference type="GO" id="GO:0000976">
    <property type="term" value="F:transcription cis-regulatory region binding"/>
    <property type="evidence" value="ECO:0007669"/>
    <property type="project" value="TreeGrafter"/>
</dbReference>
<protein>
    <submittedName>
        <fullName evidence="6">Two-component system, OmpR family, response regulator</fullName>
    </submittedName>
</protein>
<dbReference type="GO" id="GO:0006355">
    <property type="term" value="P:regulation of DNA-templated transcription"/>
    <property type="evidence" value="ECO:0007669"/>
    <property type="project" value="InterPro"/>
</dbReference>
<dbReference type="PANTHER" id="PTHR48111:SF36">
    <property type="entry name" value="TRANSCRIPTIONAL REGULATORY PROTEIN CUTR"/>
    <property type="match status" value="1"/>
</dbReference>
<evidence type="ECO:0000313" key="7">
    <source>
        <dbReference type="Proteomes" id="UP000199328"/>
    </source>
</evidence>
<dbReference type="STRING" id="990712.SAMN05216257_10330"/>
<keyword evidence="1 3" id="KW-0238">DNA-binding</keyword>
<dbReference type="RefSeq" id="WP_092499566.1">
    <property type="nucleotide sequence ID" value="NZ_FNFV01000003.1"/>
</dbReference>
<dbReference type="AlphaFoldDB" id="A0A1G9CAM0"/>
<dbReference type="Pfam" id="PF00072">
    <property type="entry name" value="Response_reg"/>
    <property type="match status" value="1"/>
</dbReference>
<dbReference type="SMART" id="SM00862">
    <property type="entry name" value="Trans_reg_C"/>
    <property type="match status" value="1"/>
</dbReference>
<dbReference type="GO" id="GO:0032993">
    <property type="term" value="C:protein-DNA complex"/>
    <property type="evidence" value="ECO:0007669"/>
    <property type="project" value="TreeGrafter"/>
</dbReference>
<dbReference type="GO" id="GO:0000156">
    <property type="term" value="F:phosphorelay response regulator activity"/>
    <property type="evidence" value="ECO:0007669"/>
    <property type="project" value="TreeGrafter"/>
</dbReference>
<evidence type="ECO:0000259" key="5">
    <source>
        <dbReference type="PROSITE" id="PS51755"/>
    </source>
</evidence>
<evidence type="ECO:0000256" key="3">
    <source>
        <dbReference type="PROSITE-ProRule" id="PRU01091"/>
    </source>
</evidence>
<sequence>MRIAIIEDNESVARGIAWRLQDRGHATDIIHDGAEAEAFLRDDGNDLIILDINLPGVDGVTLLRGLRARGDGRPVLLLTARGETPDRVAGLDAGADDYLVKPFEMDELEARVRALLRRAERPIREEVALGGLLFDLAAREARIGADRLDLTRRETALLEALVAEPGRIIARERLLEQLYGTGADVEESAIEVHVSRLRRKIAPAGLVIRAHRGLGYELREAESRTA</sequence>
<dbReference type="SMART" id="SM00448">
    <property type="entry name" value="REC"/>
    <property type="match status" value="1"/>
</dbReference>
<keyword evidence="7" id="KW-1185">Reference proteome</keyword>
<dbReference type="SUPFAM" id="SSF52172">
    <property type="entry name" value="CheY-like"/>
    <property type="match status" value="1"/>
</dbReference>
<dbReference type="Proteomes" id="UP000199328">
    <property type="component" value="Unassembled WGS sequence"/>
</dbReference>
<feature type="DNA-binding region" description="OmpR/PhoB-type" evidence="3">
    <location>
        <begin position="124"/>
        <end position="220"/>
    </location>
</feature>
<organism evidence="6 7">
    <name type="scientific">Meinhardsimonia xiamenensis</name>
    <dbReference type="NCBI Taxonomy" id="990712"/>
    <lineage>
        <taxon>Bacteria</taxon>
        <taxon>Pseudomonadati</taxon>
        <taxon>Pseudomonadota</taxon>
        <taxon>Alphaproteobacteria</taxon>
        <taxon>Rhodobacterales</taxon>
        <taxon>Paracoccaceae</taxon>
        <taxon>Meinhardsimonia</taxon>
    </lineage>
</organism>
<feature type="modified residue" description="4-aspartylphosphate" evidence="2">
    <location>
        <position position="51"/>
    </location>
</feature>